<proteinExistence type="predicted"/>
<protein>
    <submittedName>
        <fullName evidence="1">Uncharacterized protein</fullName>
    </submittedName>
</protein>
<dbReference type="AlphaFoldDB" id="A0A382IJS0"/>
<dbReference type="EMBL" id="UINC01067829">
    <property type="protein sequence ID" value="SVB99876.1"/>
    <property type="molecule type" value="Genomic_DNA"/>
</dbReference>
<feature type="non-terminal residue" evidence="1">
    <location>
        <position position="356"/>
    </location>
</feature>
<sequence>MGREVQMNRVFRIFIVLLGTVTSSLFGQDYFKTYASPNGLSVKVYFLNNPKPMQSQLLNVDDTKGTIKTSQSEYNLRELKTRNKIDRFEYQFPIQAQKDLKKLANEQYDLQTLAAVRPVMYKVFPFHEINPEFLPIHDNCLIYVQALIAMEQFNEALSLLYKLNLKRLDDYEYREFSEAALDLAGKMIATNPKAAPHVRVLLAKVNIRNNGADHEAYKELCDTLRQKKLYQYAIEAYVRLGANLQKTPNSPIRKIVGIWPLYCHLKMYELYAPHAASNPQYATAASKAFNTADQGLKKLDEDPPKRQTNEYSLYKLLRALVRVQYARRYEAQGNKERAEHYYRESVLEVTEGIVMA</sequence>
<organism evidence="1">
    <name type="scientific">marine metagenome</name>
    <dbReference type="NCBI Taxonomy" id="408172"/>
    <lineage>
        <taxon>unclassified sequences</taxon>
        <taxon>metagenomes</taxon>
        <taxon>ecological metagenomes</taxon>
    </lineage>
</organism>
<evidence type="ECO:0000313" key="1">
    <source>
        <dbReference type="EMBL" id="SVB99876.1"/>
    </source>
</evidence>
<name>A0A382IJS0_9ZZZZ</name>
<accession>A0A382IJS0</accession>
<gene>
    <name evidence="1" type="ORF">METZ01_LOCUS252730</name>
</gene>
<reference evidence="1" key="1">
    <citation type="submission" date="2018-05" db="EMBL/GenBank/DDBJ databases">
        <authorList>
            <person name="Lanie J.A."/>
            <person name="Ng W.-L."/>
            <person name="Kazmierczak K.M."/>
            <person name="Andrzejewski T.M."/>
            <person name="Davidsen T.M."/>
            <person name="Wayne K.J."/>
            <person name="Tettelin H."/>
            <person name="Glass J.I."/>
            <person name="Rusch D."/>
            <person name="Podicherti R."/>
            <person name="Tsui H.-C.T."/>
            <person name="Winkler M.E."/>
        </authorList>
    </citation>
    <scope>NUCLEOTIDE SEQUENCE</scope>
</reference>